<dbReference type="GeneID" id="9948511"/>
<dbReference type="InParanoid" id="A0A1S0TNK3"/>
<keyword evidence="1" id="KW-0472">Membrane</keyword>
<evidence type="ECO:0008006" key="3">
    <source>
        <dbReference type="Google" id="ProtNLM"/>
    </source>
</evidence>
<dbReference type="RefSeq" id="XP_003146632.1">
    <property type="nucleotide sequence ID" value="XM_003146584.1"/>
</dbReference>
<evidence type="ECO:0000313" key="2">
    <source>
        <dbReference type="EMBL" id="EFO17437.1"/>
    </source>
</evidence>
<feature type="transmembrane region" description="Helical" evidence="1">
    <location>
        <begin position="21"/>
        <end position="43"/>
    </location>
</feature>
<name>A0A1S0TNK3_LOALO</name>
<evidence type="ECO:0000256" key="1">
    <source>
        <dbReference type="SAM" id="Phobius"/>
    </source>
</evidence>
<dbReference type="AlphaFoldDB" id="A0A1S0TNK3"/>
<dbReference type="OrthoDB" id="5874080at2759"/>
<protein>
    <recommendedName>
        <fullName evidence="3">G-protein coupled receptors family 1 profile domain-containing protein</fullName>
    </recommendedName>
</protein>
<keyword evidence="1" id="KW-1133">Transmembrane helix</keyword>
<dbReference type="CTD" id="9948511"/>
<feature type="transmembrane region" description="Helical" evidence="1">
    <location>
        <begin position="55"/>
        <end position="78"/>
    </location>
</feature>
<accession>A0A1S0TNK3</accession>
<sequence>MNNEQNVNRDLRNFLKKQKSFTLTAIISCIITLFLYVIPSMIMTICSKTERQTCVPIGTCCNFLCYLNSINLPLLFLYRQDNVRRKMFDFLYHRSVIRTPVQMNSVAPKNRIIA</sequence>
<dbReference type="EMBL" id="JH712806">
    <property type="protein sequence ID" value="EFO17437.1"/>
    <property type="molecule type" value="Genomic_DNA"/>
</dbReference>
<organism evidence="2">
    <name type="scientific">Loa loa</name>
    <name type="common">Eye worm</name>
    <name type="synonym">Filaria loa</name>
    <dbReference type="NCBI Taxonomy" id="7209"/>
    <lineage>
        <taxon>Eukaryota</taxon>
        <taxon>Metazoa</taxon>
        <taxon>Ecdysozoa</taxon>
        <taxon>Nematoda</taxon>
        <taxon>Chromadorea</taxon>
        <taxon>Rhabditida</taxon>
        <taxon>Spirurina</taxon>
        <taxon>Spiruromorpha</taxon>
        <taxon>Filarioidea</taxon>
        <taxon>Onchocercidae</taxon>
        <taxon>Loa</taxon>
    </lineage>
</organism>
<keyword evidence="1" id="KW-0812">Transmembrane</keyword>
<gene>
    <name evidence="2" type="ORF">LOAG_11058</name>
</gene>
<reference evidence="2" key="1">
    <citation type="submission" date="2012-04" db="EMBL/GenBank/DDBJ databases">
        <title>The Genome Sequence of Loa loa.</title>
        <authorList>
            <consortium name="The Broad Institute Genome Sequencing Platform"/>
            <consortium name="Broad Institute Genome Sequencing Center for Infectious Disease"/>
            <person name="Nutman T.B."/>
            <person name="Fink D.L."/>
            <person name="Russ C."/>
            <person name="Young S."/>
            <person name="Zeng Q."/>
            <person name="Gargeya S."/>
            <person name="Alvarado L."/>
            <person name="Berlin A."/>
            <person name="Chapman S.B."/>
            <person name="Chen Z."/>
            <person name="Freedman E."/>
            <person name="Gellesch M."/>
            <person name="Goldberg J."/>
            <person name="Griggs A."/>
            <person name="Gujja S."/>
            <person name="Heilman E.R."/>
            <person name="Heiman D."/>
            <person name="Howarth C."/>
            <person name="Mehta T."/>
            <person name="Neiman D."/>
            <person name="Pearson M."/>
            <person name="Roberts A."/>
            <person name="Saif S."/>
            <person name="Shea T."/>
            <person name="Shenoy N."/>
            <person name="Sisk P."/>
            <person name="Stolte C."/>
            <person name="Sykes S."/>
            <person name="White J."/>
            <person name="Yandava C."/>
            <person name="Haas B."/>
            <person name="Henn M.R."/>
            <person name="Nusbaum C."/>
            <person name="Birren B."/>
        </authorList>
    </citation>
    <scope>NUCLEOTIDE SEQUENCE [LARGE SCALE GENOMIC DNA]</scope>
</reference>
<proteinExistence type="predicted"/>
<dbReference type="KEGG" id="loa:LOAG_11058"/>